<gene>
    <name evidence="17" type="ORF">H9742_07105</name>
</gene>
<dbReference type="PANTHER" id="PTHR43730">
    <property type="entry name" value="BETA-MANNOSIDASE"/>
    <property type="match status" value="1"/>
</dbReference>
<reference evidence="17" key="1">
    <citation type="journal article" date="2021" name="PeerJ">
        <title>Extensive microbial diversity within the chicken gut microbiome revealed by metagenomics and culture.</title>
        <authorList>
            <person name="Gilroy R."/>
            <person name="Ravi A."/>
            <person name="Getino M."/>
            <person name="Pursley I."/>
            <person name="Horton D.L."/>
            <person name="Alikhan N.F."/>
            <person name="Baker D."/>
            <person name="Gharbi K."/>
            <person name="Hall N."/>
            <person name="Watson M."/>
            <person name="Adriaenssens E.M."/>
            <person name="Foster-Nyarko E."/>
            <person name="Jarju S."/>
            <person name="Secka A."/>
            <person name="Antonio M."/>
            <person name="Oren A."/>
            <person name="Chaudhuri R.R."/>
            <person name="La Ragione R."/>
            <person name="Hildebrand F."/>
            <person name="Pallen M.J."/>
        </authorList>
    </citation>
    <scope>NUCLEOTIDE SEQUENCE</scope>
    <source>
        <strain evidence="17">CHK195-6426</strain>
    </source>
</reference>
<dbReference type="InterPro" id="IPR050887">
    <property type="entry name" value="Beta-mannosidase_GH2"/>
</dbReference>
<dbReference type="GO" id="GO:0005975">
    <property type="term" value="P:carbohydrate metabolic process"/>
    <property type="evidence" value="ECO:0007669"/>
    <property type="project" value="InterPro"/>
</dbReference>
<dbReference type="Proteomes" id="UP000824265">
    <property type="component" value="Unassembled WGS sequence"/>
</dbReference>
<keyword evidence="7 17" id="KW-0378">Hydrolase</keyword>
<dbReference type="SUPFAM" id="SSF49303">
    <property type="entry name" value="beta-Galactosidase/glucuronidase domain"/>
    <property type="match status" value="2"/>
</dbReference>
<evidence type="ECO:0000256" key="1">
    <source>
        <dbReference type="ARBA" id="ARBA00000829"/>
    </source>
</evidence>
<reference evidence="17" key="2">
    <citation type="submission" date="2021-04" db="EMBL/GenBank/DDBJ databases">
        <authorList>
            <person name="Gilroy R."/>
        </authorList>
    </citation>
    <scope>NUCLEOTIDE SEQUENCE</scope>
    <source>
        <strain evidence="17">CHK195-6426</strain>
    </source>
</reference>
<dbReference type="Pfam" id="PF17786">
    <property type="entry name" value="Mannosidase_ig"/>
    <property type="match status" value="1"/>
</dbReference>
<protein>
    <recommendedName>
        <fullName evidence="11">Beta-mannosidase B</fullName>
        <ecNumber evidence="5">3.2.1.25</ecNumber>
    </recommendedName>
    <alternativeName>
        <fullName evidence="12">Mannanase B</fullName>
    </alternativeName>
</protein>
<comment type="pathway">
    <text evidence="3">Glycan metabolism; N-glycan degradation.</text>
</comment>
<name>A0A9D1UC79_9FIRM</name>
<evidence type="ECO:0000256" key="3">
    <source>
        <dbReference type="ARBA" id="ARBA00004740"/>
    </source>
</evidence>
<evidence type="ECO:0000256" key="7">
    <source>
        <dbReference type="ARBA" id="ARBA00022801"/>
    </source>
</evidence>
<evidence type="ECO:0000256" key="9">
    <source>
        <dbReference type="ARBA" id="ARBA00023295"/>
    </source>
</evidence>
<evidence type="ECO:0000256" key="6">
    <source>
        <dbReference type="ARBA" id="ARBA00022525"/>
    </source>
</evidence>
<dbReference type="AlphaFoldDB" id="A0A9D1UC79"/>
<dbReference type="InterPro" id="IPR036156">
    <property type="entry name" value="Beta-gal/glucu_dom_sf"/>
</dbReference>
<dbReference type="Gene3D" id="2.60.120.260">
    <property type="entry name" value="Galactose-binding domain-like"/>
    <property type="match status" value="1"/>
</dbReference>
<evidence type="ECO:0000313" key="17">
    <source>
        <dbReference type="EMBL" id="HIW81286.1"/>
    </source>
</evidence>
<dbReference type="InterPro" id="IPR017853">
    <property type="entry name" value="GH"/>
</dbReference>
<feature type="domain" description="Mannosidase Ig/CBM-like" evidence="15">
    <location>
        <begin position="660"/>
        <end position="743"/>
    </location>
</feature>
<dbReference type="SUPFAM" id="SSF51445">
    <property type="entry name" value="(Trans)glycosidases"/>
    <property type="match status" value="1"/>
</dbReference>
<dbReference type="InterPro" id="IPR041625">
    <property type="entry name" value="Beta-mannosidase_Ig"/>
</dbReference>
<dbReference type="InterPro" id="IPR041447">
    <property type="entry name" value="Mannosidase_ig"/>
</dbReference>
<proteinExistence type="inferred from homology"/>
<evidence type="ECO:0000256" key="12">
    <source>
        <dbReference type="ARBA" id="ARBA00041614"/>
    </source>
</evidence>
<evidence type="ECO:0000259" key="15">
    <source>
        <dbReference type="Pfam" id="PF17786"/>
    </source>
</evidence>
<dbReference type="Gene3D" id="2.60.40.10">
    <property type="entry name" value="Immunoglobulins"/>
    <property type="match status" value="2"/>
</dbReference>
<dbReference type="InterPro" id="IPR054593">
    <property type="entry name" value="Beta-mannosidase-like_N2"/>
</dbReference>
<dbReference type="Pfam" id="PF17753">
    <property type="entry name" value="Ig_mannosidase"/>
    <property type="match status" value="1"/>
</dbReference>
<dbReference type="GO" id="GO:0005576">
    <property type="term" value="C:extracellular region"/>
    <property type="evidence" value="ECO:0007669"/>
    <property type="project" value="UniProtKB-SubCell"/>
</dbReference>
<dbReference type="SUPFAM" id="SSF49785">
    <property type="entry name" value="Galactose-binding domain-like"/>
    <property type="match status" value="1"/>
</dbReference>
<evidence type="ECO:0000256" key="11">
    <source>
        <dbReference type="ARBA" id="ARBA00041069"/>
    </source>
</evidence>
<dbReference type="EC" id="3.2.1.25" evidence="5"/>
<evidence type="ECO:0000256" key="8">
    <source>
        <dbReference type="ARBA" id="ARBA00023180"/>
    </source>
</evidence>
<evidence type="ECO:0000313" key="18">
    <source>
        <dbReference type="Proteomes" id="UP000824265"/>
    </source>
</evidence>
<comment type="catalytic activity">
    <reaction evidence="1">
        <text>Hydrolysis of terminal, non-reducing beta-D-mannose residues in beta-D-mannosides.</text>
        <dbReference type="EC" id="3.2.1.25"/>
    </reaction>
</comment>
<comment type="caution">
    <text evidence="17">The sequence shown here is derived from an EMBL/GenBank/DDBJ whole genome shotgun (WGS) entry which is preliminary data.</text>
</comment>
<comment type="similarity">
    <text evidence="10">Belongs to the glycosyl hydrolase 2 family. Beta-mannosidase B subfamily.</text>
</comment>
<dbReference type="InterPro" id="IPR006102">
    <property type="entry name" value="Ig-like_GH2"/>
</dbReference>
<organism evidence="17 18">
    <name type="scientific">Candidatus Acetatifactor stercoripullorum</name>
    <dbReference type="NCBI Taxonomy" id="2838414"/>
    <lineage>
        <taxon>Bacteria</taxon>
        <taxon>Bacillati</taxon>
        <taxon>Bacillota</taxon>
        <taxon>Clostridia</taxon>
        <taxon>Lachnospirales</taxon>
        <taxon>Lachnospiraceae</taxon>
        <taxon>Acetatifactor</taxon>
    </lineage>
</organism>
<evidence type="ECO:0000256" key="10">
    <source>
        <dbReference type="ARBA" id="ARBA00038429"/>
    </source>
</evidence>
<evidence type="ECO:0000259" key="14">
    <source>
        <dbReference type="Pfam" id="PF17753"/>
    </source>
</evidence>
<dbReference type="Gene3D" id="3.20.20.80">
    <property type="entry name" value="Glycosidases"/>
    <property type="match status" value="1"/>
</dbReference>
<dbReference type="Pfam" id="PF22666">
    <property type="entry name" value="Glyco_hydro_2_N2"/>
    <property type="match status" value="1"/>
</dbReference>
<evidence type="ECO:0000259" key="16">
    <source>
        <dbReference type="Pfam" id="PF22666"/>
    </source>
</evidence>
<evidence type="ECO:0000259" key="13">
    <source>
        <dbReference type="Pfam" id="PF00703"/>
    </source>
</evidence>
<dbReference type="Pfam" id="PF00703">
    <property type="entry name" value="Glyco_hydro_2"/>
    <property type="match status" value="1"/>
</dbReference>
<dbReference type="EMBL" id="DXGH01000038">
    <property type="protein sequence ID" value="HIW81286.1"/>
    <property type="molecule type" value="Genomic_DNA"/>
</dbReference>
<accession>A0A9D1UC79</accession>
<dbReference type="InterPro" id="IPR008979">
    <property type="entry name" value="Galactose-bd-like_sf"/>
</dbReference>
<comment type="subcellular location">
    <subcellularLocation>
        <location evidence="2">Secreted</location>
    </subcellularLocation>
</comment>
<dbReference type="FunFam" id="3.20.20.80:FF:000050">
    <property type="entry name" value="Beta-mannosidase B"/>
    <property type="match status" value="1"/>
</dbReference>
<feature type="domain" description="Beta-mannosidase Ig-fold" evidence="14">
    <location>
        <begin position="747"/>
        <end position="812"/>
    </location>
</feature>
<sequence>MQEIVLNGIWEMKSQSGKQVLGKIPGSVYSFLLDAGEMEDPYYRENELDALKLLEEDYTFVRSFDVPKTLMDCPNKKLRFDGIDTIAEIFLNGSFLGRADNFHRYWEFDVNEVLRDQDNLLEVKIKSPIKYIRRKDEEYHVGGTVHAMRGFPHMRKPHCMFGWDWGPRLPDAGIWRDVRLLGYDKARLGDIRILQEHKEDVFLTVRAQAEMVKTAEAVSTAQEVEFRITLTDPWGKEIRLENGVPCRIEEPLLWWPNGLGEQPLYTVKVQLLLGGEVAEEARKRIGLRTLTIERRKDSYGESFAHKVNGQTFFAMGADYIPQDNILNRITPKRTRKLLEDCKSCHFNVIRVWGGGYYPTDDFYDACDELGLVVWQDMMFACANYLLDDAFEENITEEIRQNVRRLRHHAALGLWCGNNEMEWLSSQCKYEGSKTTQAHYIRINEHIIPHILKTEDPDTFYWPSSPSSGGSFEEPNSPDRGDVHNWDVWHAGVPFAAYREHCFRYLSEFGFQSFPCLETIKSFTLPQDRNVFSRVMERHQRNEGANGKILQYLSMTYLYPTSFETLLYASQLLQADAVRYGVEHFRRNRSDDRCMGAVYWQLNDIWPVASWASIDYYGRWKALQYAAARFFAPVMISCEEVCEITARTSVVQEPTPNVSTARLNVTNETAKRIRGTVGWELRSPDSRILSCGEEEVTVEPFSSLWLETMDFSDTDYRSNHLCYYFSQEGRIVSSGTVLFTAPKHYRFADPALTLKRRGSQITVTAKAFAKSVEIYGEDGYVRLSDNYFDMEAGERTVELLEGSCEKLAVRSVFDIR</sequence>
<keyword evidence="8" id="KW-0325">Glycoprotein</keyword>
<feature type="domain" description="Glycoside hydrolase family 2 immunoglobulin-like beta-sandwich" evidence="13">
    <location>
        <begin position="190"/>
        <end position="288"/>
    </location>
</feature>
<evidence type="ECO:0000256" key="2">
    <source>
        <dbReference type="ARBA" id="ARBA00004613"/>
    </source>
</evidence>
<dbReference type="GO" id="GO:0006516">
    <property type="term" value="P:glycoprotein catabolic process"/>
    <property type="evidence" value="ECO:0007669"/>
    <property type="project" value="TreeGrafter"/>
</dbReference>
<keyword evidence="6" id="KW-0964">Secreted</keyword>
<dbReference type="GO" id="GO:0004567">
    <property type="term" value="F:beta-mannosidase activity"/>
    <property type="evidence" value="ECO:0007669"/>
    <property type="project" value="UniProtKB-EC"/>
</dbReference>
<dbReference type="PANTHER" id="PTHR43730:SF1">
    <property type="entry name" value="BETA-MANNOSIDASE"/>
    <property type="match status" value="1"/>
</dbReference>
<dbReference type="InterPro" id="IPR013783">
    <property type="entry name" value="Ig-like_fold"/>
</dbReference>
<comment type="subunit">
    <text evidence="4">Homodimer.</text>
</comment>
<evidence type="ECO:0000256" key="4">
    <source>
        <dbReference type="ARBA" id="ARBA00011738"/>
    </source>
</evidence>
<keyword evidence="9" id="KW-0326">Glycosidase</keyword>
<feature type="domain" description="Beta-mannosidase-like galactose-binding" evidence="16">
    <location>
        <begin position="10"/>
        <end position="176"/>
    </location>
</feature>
<evidence type="ECO:0000256" key="5">
    <source>
        <dbReference type="ARBA" id="ARBA00012754"/>
    </source>
</evidence>